<keyword evidence="2" id="KW-1185">Reference proteome</keyword>
<reference evidence="1 2" key="1">
    <citation type="journal article" date="2012" name="Int. J. Syst. Evol. Microbiol.">
        <title>Vibrio caribbeanicus sp. nov., isolated from the marine sponge Scleritoderma cyanea.</title>
        <authorList>
            <person name="Hoffmann M."/>
            <person name="Monday S.R."/>
            <person name="Allard M.W."/>
            <person name="Strain E.A."/>
            <person name="Whittaker P."/>
            <person name="Naum M."/>
            <person name="McCarthy P.J."/>
            <person name="Lopez J.V."/>
            <person name="Fischer M."/>
            <person name="Brown E.W."/>
        </authorList>
    </citation>
    <scope>NUCLEOTIDE SEQUENCE [LARGE SCALE GENOMIC DNA]</scope>
    <source>
        <strain evidence="1 2">ATCC 700023</strain>
    </source>
</reference>
<dbReference type="Proteomes" id="UP000004605">
    <property type="component" value="Unassembled WGS sequence"/>
</dbReference>
<evidence type="ECO:0000313" key="1">
    <source>
        <dbReference type="EMBL" id="EGU37680.1"/>
    </source>
</evidence>
<dbReference type="EMBL" id="AFWF01000188">
    <property type="protein sequence ID" value="EGU37680.1"/>
    <property type="molecule type" value="Genomic_DNA"/>
</dbReference>
<accession>F9S3U7</accession>
<sequence>MFKIISIEVKIKPVVPSDLTLVFLTKKTSKHQVGITFLSK</sequence>
<name>F9S3U7_9VIBR</name>
<gene>
    <name evidence="1" type="ORF">VII00023_07039</name>
</gene>
<organism evidence="1 2">
    <name type="scientific">Vibrio ichthyoenteri ATCC 700023</name>
    <dbReference type="NCBI Taxonomy" id="870968"/>
    <lineage>
        <taxon>Bacteria</taxon>
        <taxon>Pseudomonadati</taxon>
        <taxon>Pseudomonadota</taxon>
        <taxon>Gammaproteobacteria</taxon>
        <taxon>Vibrionales</taxon>
        <taxon>Vibrionaceae</taxon>
        <taxon>Vibrio</taxon>
    </lineage>
</organism>
<proteinExistence type="predicted"/>
<comment type="caution">
    <text evidence="1">The sequence shown here is derived from an EMBL/GenBank/DDBJ whole genome shotgun (WGS) entry which is preliminary data.</text>
</comment>
<evidence type="ECO:0000313" key="2">
    <source>
        <dbReference type="Proteomes" id="UP000004605"/>
    </source>
</evidence>
<dbReference type="AlphaFoldDB" id="F9S3U7"/>
<protein>
    <submittedName>
        <fullName evidence="1">Uncharacterized protein</fullName>
    </submittedName>
</protein>